<organism evidence="2 3">
    <name type="scientific">Geomicrobium sediminis</name>
    <dbReference type="NCBI Taxonomy" id="1347788"/>
    <lineage>
        <taxon>Bacteria</taxon>
        <taxon>Bacillati</taxon>
        <taxon>Bacillota</taxon>
        <taxon>Bacilli</taxon>
        <taxon>Bacillales</taxon>
        <taxon>Geomicrobium</taxon>
    </lineage>
</organism>
<reference evidence="2 3" key="1">
    <citation type="submission" date="2021-01" db="EMBL/GenBank/DDBJ databases">
        <title>Genomic Encyclopedia of Type Strains, Phase IV (KMG-IV): sequencing the most valuable type-strain genomes for metagenomic binning, comparative biology and taxonomic classification.</title>
        <authorList>
            <person name="Goeker M."/>
        </authorList>
    </citation>
    <scope>NUCLEOTIDE SEQUENCE [LARGE SCALE GENOMIC DNA]</scope>
    <source>
        <strain evidence="2 3">DSM 25540</strain>
    </source>
</reference>
<proteinExistence type="predicted"/>
<dbReference type="Proteomes" id="UP000741863">
    <property type="component" value="Unassembled WGS sequence"/>
</dbReference>
<comment type="caution">
    <text evidence="2">The sequence shown here is derived from an EMBL/GenBank/DDBJ whole genome shotgun (WGS) entry which is preliminary data.</text>
</comment>
<dbReference type="Pfam" id="PF04186">
    <property type="entry name" value="FxsA"/>
    <property type="match status" value="1"/>
</dbReference>
<dbReference type="PANTHER" id="PTHR35335">
    <property type="entry name" value="UPF0716 PROTEIN FXSA"/>
    <property type="match status" value="1"/>
</dbReference>
<dbReference type="InterPro" id="IPR007313">
    <property type="entry name" value="FxsA"/>
</dbReference>
<sequence>MARFLLVGLLLVPIIEIAGIWLVGRWLGFWPTLGLMLLTSLIGLWMARREGRQAWQVFNLQLNNHEVPTSSAIDGVCILLAGLLLLAPGFLTDLIGFILLIPFTRAYIKGFLRHFFQKMVASGRFIVIRR</sequence>
<name>A0ABS2P8S8_9BACL</name>
<dbReference type="RefSeq" id="WP_204695861.1">
    <property type="nucleotide sequence ID" value="NZ_JAFBEC010000002.1"/>
</dbReference>
<dbReference type="EMBL" id="JAFBEC010000002">
    <property type="protein sequence ID" value="MBM7631809.1"/>
    <property type="molecule type" value="Genomic_DNA"/>
</dbReference>
<keyword evidence="1" id="KW-1133">Transmembrane helix</keyword>
<dbReference type="NCBIfam" id="NF008528">
    <property type="entry name" value="PRK11463.1-2"/>
    <property type="match status" value="1"/>
</dbReference>
<feature type="transmembrane region" description="Helical" evidence="1">
    <location>
        <begin position="29"/>
        <end position="47"/>
    </location>
</feature>
<keyword evidence="1" id="KW-0812">Transmembrane</keyword>
<feature type="transmembrane region" description="Helical" evidence="1">
    <location>
        <begin position="67"/>
        <end position="88"/>
    </location>
</feature>
<accession>A0ABS2P8S8</accession>
<feature type="transmembrane region" description="Helical" evidence="1">
    <location>
        <begin position="94"/>
        <end position="112"/>
    </location>
</feature>
<evidence type="ECO:0000313" key="3">
    <source>
        <dbReference type="Proteomes" id="UP000741863"/>
    </source>
</evidence>
<evidence type="ECO:0000256" key="1">
    <source>
        <dbReference type="SAM" id="Phobius"/>
    </source>
</evidence>
<evidence type="ECO:0000313" key="2">
    <source>
        <dbReference type="EMBL" id="MBM7631809.1"/>
    </source>
</evidence>
<protein>
    <submittedName>
        <fullName evidence="2">UPF0716 protein FxsA</fullName>
    </submittedName>
</protein>
<dbReference type="PANTHER" id="PTHR35335:SF1">
    <property type="entry name" value="UPF0716 PROTEIN FXSA"/>
    <property type="match status" value="1"/>
</dbReference>
<gene>
    <name evidence="2" type="ORF">JOD17_000901</name>
</gene>
<keyword evidence="1" id="KW-0472">Membrane</keyword>
<keyword evidence="3" id="KW-1185">Reference proteome</keyword>